<keyword evidence="11" id="KW-0969">Cilium</keyword>
<feature type="transmembrane region" description="Helical" evidence="10">
    <location>
        <begin position="12"/>
        <end position="33"/>
    </location>
</feature>
<dbReference type="Pfam" id="PF01311">
    <property type="entry name" value="Bac_export_1"/>
    <property type="match status" value="1"/>
</dbReference>
<accession>A0A557QWU9</accession>
<dbReference type="OrthoDB" id="9797790at2"/>
<comment type="subcellular location">
    <subcellularLocation>
        <location evidence="10">Cell membrane</location>
        <topology evidence="10">Multi-pass membrane protein</topology>
    </subcellularLocation>
    <subcellularLocation>
        <location evidence="10">Bacterial flagellum basal body</location>
    </subcellularLocation>
</comment>
<evidence type="ECO:0000256" key="5">
    <source>
        <dbReference type="ARBA" id="ARBA00022692"/>
    </source>
</evidence>
<dbReference type="InterPro" id="IPR002010">
    <property type="entry name" value="T3SS_IM_R"/>
</dbReference>
<feature type="transmembrane region" description="Helical" evidence="10">
    <location>
        <begin position="125"/>
        <end position="148"/>
    </location>
</feature>
<evidence type="ECO:0000256" key="6">
    <source>
        <dbReference type="ARBA" id="ARBA00022989"/>
    </source>
</evidence>
<evidence type="ECO:0000256" key="9">
    <source>
        <dbReference type="NCBIfam" id="TIGR01400"/>
    </source>
</evidence>
<dbReference type="RefSeq" id="WP_144309533.1">
    <property type="nucleotide sequence ID" value="NZ_VMNK01000007.1"/>
</dbReference>
<keyword evidence="6 10" id="KW-1133">Transmembrane helix</keyword>
<evidence type="ECO:0000256" key="3">
    <source>
        <dbReference type="ARBA" id="ARBA00021717"/>
    </source>
</evidence>
<dbReference type="EMBL" id="VMNK01000007">
    <property type="protein sequence ID" value="TVO57296.1"/>
    <property type="molecule type" value="Genomic_DNA"/>
</dbReference>
<dbReference type="PRINTS" id="PR00953">
    <property type="entry name" value="TYPE3IMRPROT"/>
</dbReference>
<evidence type="ECO:0000256" key="7">
    <source>
        <dbReference type="ARBA" id="ARBA00023136"/>
    </source>
</evidence>
<feature type="transmembrane region" description="Helical" evidence="10">
    <location>
        <begin position="40"/>
        <end position="59"/>
    </location>
</feature>
<dbReference type="InterPro" id="IPR006303">
    <property type="entry name" value="FliR"/>
</dbReference>
<dbReference type="GO" id="GO:0009425">
    <property type="term" value="C:bacterial-type flagellum basal body"/>
    <property type="evidence" value="ECO:0007669"/>
    <property type="project" value="UniProtKB-SubCell"/>
</dbReference>
<dbReference type="GO" id="GO:0006605">
    <property type="term" value="P:protein targeting"/>
    <property type="evidence" value="ECO:0007669"/>
    <property type="project" value="UniProtKB-UniRule"/>
</dbReference>
<dbReference type="NCBIfam" id="TIGR01400">
    <property type="entry name" value="fliR"/>
    <property type="match status" value="1"/>
</dbReference>
<gene>
    <name evidence="11" type="primary">fliR</name>
    <name evidence="11" type="ORF">FHP91_10430</name>
</gene>
<dbReference type="Proteomes" id="UP000319502">
    <property type="component" value="Unassembled WGS sequence"/>
</dbReference>
<name>A0A557QWU9_9RHOO</name>
<reference evidence="11 12" key="1">
    <citation type="submission" date="2019-07" db="EMBL/GenBank/DDBJ databases">
        <title>The pathways for chlorine oxyanion respiration interact through the shared metabolite chlorate.</title>
        <authorList>
            <person name="Barnum T.P."/>
            <person name="Cheng Y."/>
            <person name="Hill K.A."/>
            <person name="Lucas L.N."/>
            <person name="Carlson H.K."/>
            <person name="Coates J.D."/>
        </authorList>
    </citation>
    <scope>NUCLEOTIDE SEQUENCE [LARGE SCALE GENOMIC DNA]</scope>
    <source>
        <strain evidence="11 12">SFB-3</strain>
    </source>
</reference>
<evidence type="ECO:0000313" key="12">
    <source>
        <dbReference type="Proteomes" id="UP000319502"/>
    </source>
</evidence>
<feature type="transmembrane region" description="Helical" evidence="10">
    <location>
        <begin position="79"/>
        <end position="104"/>
    </location>
</feature>
<comment type="function">
    <text evidence="1 10">Role in flagellar biosynthesis.</text>
</comment>
<dbReference type="AlphaFoldDB" id="A0A557QWU9"/>
<keyword evidence="11" id="KW-0282">Flagellum</keyword>
<comment type="similarity">
    <text evidence="2 10">Belongs to the FliR/MopE/SpaR family.</text>
</comment>
<keyword evidence="11" id="KW-0966">Cell projection</keyword>
<protein>
    <recommendedName>
        <fullName evidence="3 9">Flagellar biosynthetic protein FliR</fullName>
    </recommendedName>
</protein>
<dbReference type="GO" id="GO:0044780">
    <property type="term" value="P:bacterial-type flagellum assembly"/>
    <property type="evidence" value="ECO:0007669"/>
    <property type="project" value="UniProtKB-UniRule"/>
</dbReference>
<feature type="transmembrane region" description="Helical" evidence="10">
    <location>
        <begin position="214"/>
        <end position="234"/>
    </location>
</feature>
<organism evidence="11 12">
    <name type="scientific">Denitromonas halophila</name>
    <dbReference type="NCBI Taxonomy" id="1629404"/>
    <lineage>
        <taxon>Bacteria</taxon>
        <taxon>Pseudomonadati</taxon>
        <taxon>Pseudomonadota</taxon>
        <taxon>Betaproteobacteria</taxon>
        <taxon>Rhodocyclales</taxon>
        <taxon>Zoogloeaceae</taxon>
        <taxon>Denitromonas</taxon>
    </lineage>
</organism>
<evidence type="ECO:0000313" key="11">
    <source>
        <dbReference type="EMBL" id="TVO57296.1"/>
    </source>
</evidence>
<keyword evidence="7 10" id="KW-0472">Membrane</keyword>
<evidence type="ECO:0000256" key="1">
    <source>
        <dbReference type="ARBA" id="ARBA00002578"/>
    </source>
</evidence>
<proteinExistence type="inferred from homology"/>
<sequence>MIEVSSAQLNAWLVGLMLPLARVLGMISAAPLFSNGAVPVRIRLAVGVIAAMAILPALPPLPALDPGSGLGLAVFVQQILIGVVIGFVMRLVFAAVDVAGELIGLQMGLSFATFFDPQSGGQTGVLAEFMGLLASLLFLALNGHLLMIEVVVRSFDWLPIRPEPFAAIGWREAASTGAMLFASGLLLALPLVAALLITNIAMGVLTRAAPQINLFAVGFPITMSAGFVVLMLSLDAFAPVMTHFYEQGFEAIAVVVQALSSTP</sequence>
<dbReference type="GO" id="GO:0005886">
    <property type="term" value="C:plasma membrane"/>
    <property type="evidence" value="ECO:0007669"/>
    <property type="project" value="UniProtKB-SubCell"/>
</dbReference>
<keyword evidence="4 10" id="KW-1003">Cell membrane</keyword>
<dbReference type="PANTHER" id="PTHR30065">
    <property type="entry name" value="FLAGELLAR BIOSYNTHETIC PROTEIN FLIR"/>
    <property type="match status" value="1"/>
</dbReference>
<evidence type="ECO:0000256" key="4">
    <source>
        <dbReference type="ARBA" id="ARBA00022475"/>
    </source>
</evidence>
<comment type="caution">
    <text evidence="11">The sequence shown here is derived from an EMBL/GenBank/DDBJ whole genome shotgun (WGS) entry which is preliminary data.</text>
</comment>
<evidence type="ECO:0000256" key="2">
    <source>
        <dbReference type="ARBA" id="ARBA00009772"/>
    </source>
</evidence>
<evidence type="ECO:0000256" key="8">
    <source>
        <dbReference type="ARBA" id="ARBA00023143"/>
    </source>
</evidence>
<keyword evidence="5 10" id="KW-0812">Transmembrane</keyword>
<keyword evidence="12" id="KW-1185">Reference proteome</keyword>
<keyword evidence="8 10" id="KW-0975">Bacterial flagellum</keyword>
<feature type="transmembrane region" description="Helical" evidence="10">
    <location>
        <begin position="178"/>
        <end position="202"/>
    </location>
</feature>
<dbReference type="PANTHER" id="PTHR30065:SF8">
    <property type="entry name" value="FLAGELLAR BIOSYNTHETIC PROTEIN FLIR"/>
    <property type="match status" value="1"/>
</dbReference>
<evidence type="ECO:0000256" key="10">
    <source>
        <dbReference type="RuleBase" id="RU362071"/>
    </source>
</evidence>